<dbReference type="EMBL" id="HBEK01025157">
    <property type="protein sequence ID" value="CAD8403823.1"/>
    <property type="molecule type" value="Transcribed_RNA"/>
</dbReference>
<evidence type="ECO:0000256" key="1">
    <source>
        <dbReference type="SAM" id="MobiDB-lite"/>
    </source>
</evidence>
<dbReference type="AlphaFoldDB" id="A0A7S0G814"/>
<feature type="transmembrane region" description="Helical" evidence="2">
    <location>
        <begin position="268"/>
        <end position="290"/>
    </location>
</feature>
<sequence>MSGSGSGKDSAPYDHRNASAPVSYDLYPTSWSGTNPDAYPGAGAVAPDGIEWKSAPASGSCSRYPTPTAGVAESGRPHPPSGQYPPPPGAPSGASDYSGPVGKAPFPPYQGYQQPNYPYPLYPPTQYPPTQYPPTQYAPPQYSQAGYPSTSSCGKEGAVNDRSNAYGAGYQSGEVPGHKPTERRVTSNEIATPEPALQPQMSAPLKTESRRKTPTMTHAASEQIPKKTYSKPAPASSSGTYYHSRDYVDSQYREEPKKKNVFSSNKRAIGYGVAGAVLFGDVGGVAGAWYGHHKDKKKNKHRERRGYYY</sequence>
<feature type="compositionally biased region" description="Low complexity" evidence="1">
    <location>
        <begin position="133"/>
        <end position="144"/>
    </location>
</feature>
<organism evidence="3">
    <name type="scientific">Rhodosorus marinus</name>
    <dbReference type="NCBI Taxonomy" id="101924"/>
    <lineage>
        <taxon>Eukaryota</taxon>
        <taxon>Rhodophyta</taxon>
        <taxon>Stylonematophyceae</taxon>
        <taxon>Stylonematales</taxon>
        <taxon>Stylonemataceae</taxon>
        <taxon>Rhodosorus</taxon>
    </lineage>
</organism>
<feature type="compositionally biased region" description="Pro residues" evidence="1">
    <location>
        <begin position="77"/>
        <end position="90"/>
    </location>
</feature>
<keyword evidence="2" id="KW-1133">Transmembrane helix</keyword>
<feature type="compositionally biased region" description="Low complexity" evidence="1">
    <location>
        <begin position="91"/>
        <end position="100"/>
    </location>
</feature>
<proteinExistence type="predicted"/>
<evidence type="ECO:0000256" key="2">
    <source>
        <dbReference type="SAM" id="Phobius"/>
    </source>
</evidence>
<name>A0A7S0G814_9RHOD</name>
<feature type="region of interest" description="Disordered" evidence="1">
    <location>
        <begin position="1"/>
        <end position="246"/>
    </location>
</feature>
<evidence type="ECO:0000313" key="3">
    <source>
        <dbReference type="EMBL" id="CAD8403823.1"/>
    </source>
</evidence>
<accession>A0A7S0G814</accession>
<keyword evidence="2" id="KW-0472">Membrane</keyword>
<reference evidence="3" key="1">
    <citation type="submission" date="2021-01" db="EMBL/GenBank/DDBJ databases">
        <authorList>
            <person name="Corre E."/>
            <person name="Pelletier E."/>
            <person name="Niang G."/>
            <person name="Scheremetjew M."/>
            <person name="Finn R."/>
            <person name="Kale V."/>
            <person name="Holt S."/>
            <person name="Cochrane G."/>
            <person name="Meng A."/>
            <person name="Brown T."/>
            <person name="Cohen L."/>
        </authorList>
    </citation>
    <scope>NUCLEOTIDE SEQUENCE</scope>
    <source>
        <strain evidence="3">UTEX LB 2760</strain>
    </source>
</reference>
<protein>
    <submittedName>
        <fullName evidence="3">Uncharacterized protein</fullName>
    </submittedName>
</protein>
<feature type="compositionally biased region" description="Basic and acidic residues" evidence="1">
    <location>
        <begin position="176"/>
        <end position="186"/>
    </location>
</feature>
<gene>
    <name evidence="3" type="ORF">RMAR0315_LOCUS13832</name>
</gene>
<feature type="compositionally biased region" description="Pro residues" evidence="1">
    <location>
        <begin position="117"/>
        <end position="132"/>
    </location>
</feature>
<feature type="region of interest" description="Disordered" evidence="1">
    <location>
        <begin position="290"/>
        <end position="309"/>
    </location>
</feature>
<keyword evidence="2" id="KW-0812">Transmembrane</keyword>
<feature type="compositionally biased region" description="Basic residues" evidence="1">
    <location>
        <begin position="291"/>
        <end position="309"/>
    </location>
</feature>